<reference evidence="3 4" key="1">
    <citation type="submission" date="2022-12" db="EMBL/GenBank/DDBJ databases">
        <title>Dasania phycosphaerae sp. nov., isolated from particulate material of the south coast of Korea.</title>
        <authorList>
            <person name="Jiang Y."/>
        </authorList>
    </citation>
    <scope>NUCLEOTIDE SEQUENCE [LARGE SCALE GENOMIC DNA]</scope>
    <source>
        <strain evidence="3 4">GY-19</strain>
    </source>
</reference>
<dbReference type="PANTHER" id="PTHR13847">
    <property type="entry name" value="SARCOSINE DEHYDROGENASE-RELATED"/>
    <property type="match status" value="1"/>
</dbReference>
<feature type="domain" description="FAD dependent oxidoreductase" evidence="2">
    <location>
        <begin position="33"/>
        <end position="384"/>
    </location>
</feature>
<evidence type="ECO:0000259" key="2">
    <source>
        <dbReference type="Pfam" id="PF01266"/>
    </source>
</evidence>
<keyword evidence="1" id="KW-0560">Oxidoreductase</keyword>
<dbReference type="AlphaFoldDB" id="A0A9J6RM84"/>
<dbReference type="RefSeq" id="WP_258331442.1">
    <property type="nucleotide sequence ID" value="NZ_JAPTGG010000006.1"/>
</dbReference>
<evidence type="ECO:0000313" key="4">
    <source>
        <dbReference type="Proteomes" id="UP001069090"/>
    </source>
</evidence>
<dbReference type="Gene3D" id="3.50.50.60">
    <property type="entry name" value="FAD/NAD(P)-binding domain"/>
    <property type="match status" value="1"/>
</dbReference>
<sequence>MTGERKGYIDSYYTATANNHSPYPQLAQDIRCDVCIIGGGYSGLSTALHLAKKGLQVVLLEAERVGWGASGRNGGHVGTGQRKGQQELESMLGKDRAKTLWQYSLEAVQTVEGLINDYNIACDLKTGNAHVTTKAKEADDYKQSVEHMQRVYGYEQIRYLDKDELSELFGNDKFQAGEINEGGRHLHPLNFALGLAQAAQQEGVKIYEYSRVNSYSKASPCKINTEQATVTADHMVVACNGYLEKLEPKVAGKIMPINNFMLATEPLPEDLARKINRDDVSVSDSLFVINYWKLSGDNRLLWGGGENYTRRFPRDIKNFVRQYMLRHYPELKDLRIDYGWGGTLAVTLNRMPHFQRLENNCYVIQGYSGHGVPTSVFAGKVLAEAIAGDAGRFDTFAQIPSPTFPGGTLLRWPGLVAGMLYYSLLDRL</sequence>
<dbReference type="Gene3D" id="3.30.9.10">
    <property type="entry name" value="D-Amino Acid Oxidase, subunit A, domain 2"/>
    <property type="match status" value="1"/>
</dbReference>
<protein>
    <submittedName>
        <fullName evidence="3">FAD-binding oxidoreductase</fullName>
    </submittedName>
</protein>
<gene>
    <name evidence="3" type="ORF">O0V09_08795</name>
</gene>
<proteinExistence type="predicted"/>
<dbReference type="Pfam" id="PF01266">
    <property type="entry name" value="DAO"/>
    <property type="match status" value="1"/>
</dbReference>
<dbReference type="InterPro" id="IPR006076">
    <property type="entry name" value="FAD-dep_OxRdtase"/>
</dbReference>
<organism evidence="3 4">
    <name type="scientific">Dasania phycosphaerae</name>
    <dbReference type="NCBI Taxonomy" id="2950436"/>
    <lineage>
        <taxon>Bacteria</taxon>
        <taxon>Pseudomonadati</taxon>
        <taxon>Pseudomonadota</taxon>
        <taxon>Gammaproteobacteria</taxon>
        <taxon>Cellvibrionales</taxon>
        <taxon>Spongiibacteraceae</taxon>
        <taxon>Dasania</taxon>
    </lineage>
</organism>
<dbReference type="GO" id="GO:0016491">
    <property type="term" value="F:oxidoreductase activity"/>
    <property type="evidence" value="ECO:0007669"/>
    <property type="project" value="UniProtKB-KW"/>
</dbReference>
<name>A0A9J6RM84_9GAMM</name>
<dbReference type="GO" id="GO:0005737">
    <property type="term" value="C:cytoplasm"/>
    <property type="evidence" value="ECO:0007669"/>
    <property type="project" value="TreeGrafter"/>
</dbReference>
<keyword evidence="4" id="KW-1185">Reference proteome</keyword>
<accession>A0A9J6RM84</accession>
<dbReference type="PANTHER" id="PTHR13847:SF281">
    <property type="entry name" value="FAD DEPENDENT OXIDOREDUCTASE DOMAIN-CONTAINING PROTEIN"/>
    <property type="match status" value="1"/>
</dbReference>
<dbReference type="Proteomes" id="UP001069090">
    <property type="component" value="Unassembled WGS sequence"/>
</dbReference>
<comment type="caution">
    <text evidence="3">The sequence shown here is derived from an EMBL/GenBank/DDBJ whole genome shotgun (WGS) entry which is preliminary data.</text>
</comment>
<dbReference type="EMBL" id="JAPTGG010000006">
    <property type="protein sequence ID" value="MCZ0865295.1"/>
    <property type="molecule type" value="Genomic_DNA"/>
</dbReference>
<evidence type="ECO:0000256" key="1">
    <source>
        <dbReference type="ARBA" id="ARBA00023002"/>
    </source>
</evidence>
<dbReference type="SUPFAM" id="SSF51971">
    <property type="entry name" value="Nucleotide-binding domain"/>
    <property type="match status" value="1"/>
</dbReference>
<dbReference type="InterPro" id="IPR036188">
    <property type="entry name" value="FAD/NAD-bd_sf"/>
</dbReference>
<evidence type="ECO:0000313" key="3">
    <source>
        <dbReference type="EMBL" id="MCZ0865295.1"/>
    </source>
</evidence>